<keyword evidence="2" id="KW-1185">Reference proteome</keyword>
<accession>K9E871</accession>
<comment type="caution">
    <text evidence="1">The sequence shown here is derived from an EMBL/GenBank/DDBJ whole genome shotgun (WGS) entry which is preliminary data.</text>
</comment>
<organism evidence="1 2">
    <name type="scientific">Alloiococcus otitis ATCC 51267</name>
    <dbReference type="NCBI Taxonomy" id="883081"/>
    <lineage>
        <taxon>Bacteria</taxon>
        <taxon>Bacillati</taxon>
        <taxon>Bacillota</taxon>
        <taxon>Bacilli</taxon>
        <taxon>Lactobacillales</taxon>
        <taxon>Carnobacteriaceae</taxon>
        <taxon>Alloiococcus</taxon>
    </lineage>
</organism>
<protein>
    <submittedName>
        <fullName evidence="1">HK97 gp10 family phage protein</fullName>
    </submittedName>
</protein>
<dbReference type="Pfam" id="PF04883">
    <property type="entry name" value="HK97-gp10_like"/>
    <property type="match status" value="1"/>
</dbReference>
<dbReference type="HOGENOM" id="CLU_127674_4_0_9"/>
<reference evidence="1 2" key="1">
    <citation type="submission" date="2012-09" db="EMBL/GenBank/DDBJ databases">
        <title>The Genome Sequence of Alloiococcus otitis ATCC 51267.</title>
        <authorList>
            <consortium name="The Broad Institute Genome Sequencing Platform"/>
            <person name="Earl A."/>
            <person name="Ward D."/>
            <person name="Feldgarden M."/>
            <person name="Gevers D."/>
            <person name="Huys G."/>
            <person name="Walker B."/>
            <person name="Young S.K."/>
            <person name="Zeng Q."/>
            <person name="Gargeya S."/>
            <person name="Fitzgerald M."/>
            <person name="Haas B."/>
            <person name="Abouelleil A."/>
            <person name="Alvarado L."/>
            <person name="Arachchi H.M."/>
            <person name="Berlin A.M."/>
            <person name="Chapman S.B."/>
            <person name="Goldberg J."/>
            <person name="Griggs A."/>
            <person name="Gujja S."/>
            <person name="Hansen M."/>
            <person name="Howarth C."/>
            <person name="Imamovic A."/>
            <person name="Larimer J."/>
            <person name="McCowen C."/>
            <person name="Montmayeur A."/>
            <person name="Murphy C."/>
            <person name="Neiman D."/>
            <person name="Pearson M."/>
            <person name="Priest M."/>
            <person name="Roberts A."/>
            <person name="Saif S."/>
            <person name="Shea T."/>
            <person name="Sisk P."/>
            <person name="Sykes S."/>
            <person name="Wortman J."/>
            <person name="Nusbaum C."/>
            <person name="Birren B."/>
        </authorList>
    </citation>
    <scope>NUCLEOTIDE SEQUENCE [LARGE SCALE GENOMIC DNA]</scope>
    <source>
        <strain evidence="1 2">ATCC 51267</strain>
    </source>
</reference>
<evidence type="ECO:0000313" key="2">
    <source>
        <dbReference type="Proteomes" id="UP000009875"/>
    </source>
</evidence>
<name>K9E871_9LACT</name>
<dbReference type="InterPro" id="IPR010064">
    <property type="entry name" value="HK97-gp10_tail"/>
</dbReference>
<gene>
    <name evidence="1" type="ORF">HMPREF9698_01611</name>
</gene>
<dbReference type="AlphaFoldDB" id="K9E871"/>
<sequence length="116" mass="13122">MGTSFEIRGADSLMRKLQKMQKMDSARQVVKSRTSDLNRAMVRHAVFTKGYSTGQTRRSIVSTIRDGGLTGAVKPTTHYSVYLEYGTRYMSAQPFVGPAFNQVRPQFISDLQRLVR</sequence>
<dbReference type="EMBL" id="AGXA01000034">
    <property type="protein sequence ID" value="EKU92858.1"/>
    <property type="molecule type" value="Genomic_DNA"/>
</dbReference>
<evidence type="ECO:0000313" key="1">
    <source>
        <dbReference type="EMBL" id="EKU92858.1"/>
    </source>
</evidence>
<proteinExistence type="predicted"/>
<dbReference type="STRING" id="883081.HMPREF9698_01611"/>
<dbReference type="RefSeq" id="WP_003779228.1">
    <property type="nucleotide sequence ID" value="NZ_JH992963.1"/>
</dbReference>
<dbReference type="eggNOG" id="ENOG5032ZS6">
    <property type="taxonomic scope" value="Bacteria"/>
</dbReference>
<dbReference type="OrthoDB" id="886754at2"/>
<dbReference type="NCBIfam" id="TIGR01725">
    <property type="entry name" value="phge_HK97_gp10"/>
    <property type="match status" value="1"/>
</dbReference>
<dbReference type="Proteomes" id="UP000009875">
    <property type="component" value="Unassembled WGS sequence"/>
</dbReference>